<dbReference type="PANTHER" id="PTHR37423">
    <property type="entry name" value="SOLUBLE LYTIC MUREIN TRANSGLYCOSYLASE-RELATED"/>
    <property type="match status" value="1"/>
</dbReference>
<evidence type="ECO:0000256" key="2">
    <source>
        <dbReference type="ARBA" id="ARBA00009387"/>
    </source>
</evidence>
<dbReference type="InterPro" id="IPR000189">
    <property type="entry name" value="Transglyc_AS"/>
</dbReference>
<feature type="region of interest" description="Disordered" evidence="3">
    <location>
        <begin position="72"/>
        <end position="97"/>
    </location>
</feature>
<feature type="compositionally biased region" description="Low complexity" evidence="3">
    <location>
        <begin position="80"/>
        <end position="93"/>
    </location>
</feature>
<dbReference type="PANTHER" id="PTHR37423:SF2">
    <property type="entry name" value="MEMBRANE-BOUND LYTIC MUREIN TRANSGLYCOSYLASE C"/>
    <property type="match status" value="1"/>
</dbReference>
<evidence type="ECO:0000313" key="6">
    <source>
        <dbReference type="Proteomes" id="UP001595443"/>
    </source>
</evidence>
<dbReference type="Proteomes" id="UP001595443">
    <property type="component" value="Unassembled WGS sequence"/>
</dbReference>
<comment type="caution">
    <text evidence="5">The sequence shown here is derived from an EMBL/GenBank/DDBJ whole genome shotgun (WGS) entry which is preliminary data.</text>
</comment>
<dbReference type="InterPro" id="IPR008258">
    <property type="entry name" value="Transglycosylase_SLT_dom_1"/>
</dbReference>
<feature type="domain" description="Transglycosylase SLT" evidence="4">
    <location>
        <begin position="161"/>
        <end position="256"/>
    </location>
</feature>
<dbReference type="SUPFAM" id="SSF53955">
    <property type="entry name" value="Lysozyme-like"/>
    <property type="match status" value="1"/>
</dbReference>
<dbReference type="EMBL" id="JBHRSK010000019">
    <property type="protein sequence ID" value="MFC2970388.1"/>
    <property type="molecule type" value="Genomic_DNA"/>
</dbReference>
<reference evidence="6" key="1">
    <citation type="journal article" date="2019" name="Int. J. Syst. Evol. Microbiol.">
        <title>The Global Catalogue of Microorganisms (GCM) 10K type strain sequencing project: providing services to taxonomists for standard genome sequencing and annotation.</title>
        <authorList>
            <consortium name="The Broad Institute Genomics Platform"/>
            <consortium name="The Broad Institute Genome Sequencing Center for Infectious Disease"/>
            <person name="Wu L."/>
            <person name="Ma J."/>
        </authorList>
    </citation>
    <scope>NUCLEOTIDE SEQUENCE [LARGE SCALE GENOMIC DNA]</scope>
    <source>
        <strain evidence="6">KCTC 62192</strain>
    </source>
</reference>
<evidence type="ECO:0000256" key="3">
    <source>
        <dbReference type="SAM" id="MobiDB-lite"/>
    </source>
</evidence>
<gene>
    <name evidence="5" type="ORF">ACFOES_20005</name>
</gene>
<dbReference type="CDD" id="cd00254">
    <property type="entry name" value="LT-like"/>
    <property type="match status" value="1"/>
</dbReference>
<keyword evidence="6" id="KW-1185">Reference proteome</keyword>
<evidence type="ECO:0000259" key="4">
    <source>
        <dbReference type="Pfam" id="PF01464"/>
    </source>
</evidence>
<accession>A0ABV7ALS8</accession>
<dbReference type="PROSITE" id="PS00922">
    <property type="entry name" value="TRANSGLYCOSYLASE"/>
    <property type="match status" value="1"/>
</dbReference>
<proteinExistence type="inferred from homology"/>
<sequence>MILATALAGAAGAQSAAEGAVAPAPGQVAADRPPGGFTFHMVKPPKPGATRRIMVQVDPEVQRRWIENAPDVATHKTKDPTQTPVTTPDQAPAGAVAKTETVPAPQRYGWFWQAISPKMGQGNGRLQKALDVLSGPPGGNRVAAPRLQHMQDMARKWGQKILKATLGTRVSPALVLAVMGVESGGRPQAVSPKGAHGLMQLIPATADRFGVDATDPKQNIQGAVAYLDWLMGEFNNDPLMVLAAYNAGENAVKAASGVPDYAETRDYVPKVLAAWKVARGLCATPPDLISDGCVFKVIAAGDKQAGADGTGAAADGAPIRKVN</sequence>
<organism evidence="5 6">
    <name type="scientific">Acidimangrovimonas pyrenivorans</name>
    <dbReference type="NCBI Taxonomy" id="2030798"/>
    <lineage>
        <taxon>Bacteria</taxon>
        <taxon>Pseudomonadati</taxon>
        <taxon>Pseudomonadota</taxon>
        <taxon>Alphaproteobacteria</taxon>
        <taxon>Rhodobacterales</taxon>
        <taxon>Paracoccaceae</taxon>
        <taxon>Acidimangrovimonas</taxon>
    </lineage>
</organism>
<dbReference type="Pfam" id="PF01464">
    <property type="entry name" value="SLT"/>
    <property type="match status" value="1"/>
</dbReference>
<comment type="similarity">
    <text evidence="1">Belongs to the transglycosylase Slt family.</text>
</comment>
<name>A0ABV7ALS8_9RHOB</name>
<evidence type="ECO:0000313" key="5">
    <source>
        <dbReference type="EMBL" id="MFC2970388.1"/>
    </source>
</evidence>
<comment type="similarity">
    <text evidence="2">Belongs to the virb1 family.</text>
</comment>
<dbReference type="RefSeq" id="WP_377835398.1">
    <property type="nucleotide sequence ID" value="NZ_JBHRSK010000019.1"/>
</dbReference>
<evidence type="ECO:0000256" key="1">
    <source>
        <dbReference type="ARBA" id="ARBA00007734"/>
    </source>
</evidence>
<dbReference type="Gene3D" id="1.10.530.10">
    <property type="match status" value="1"/>
</dbReference>
<protein>
    <submittedName>
        <fullName evidence="5">Lytic transglycosylase domain-containing protein</fullName>
    </submittedName>
</protein>
<dbReference type="InterPro" id="IPR023346">
    <property type="entry name" value="Lysozyme-like_dom_sf"/>
</dbReference>